<dbReference type="EMBL" id="VCIW01000004">
    <property type="protein sequence ID" value="TLS52709.1"/>
    <property type="molecule type" value="Genomic_DNA"/>
</dbReference>
<dbReference type="GO" id="GO:0006865">
    <property type="term" value="P:amino acid transport"/>
    <property type="evidence" value="ECO:0007669"/>
    <property type="project" value="UniProtKB-KW"/>
</dbReference>
<dbReference type="InterPro" id="IPR041701">
    <property type="entry name" value="MetN_ABC"/>
</dbReference>
<dbReference type="Proteomes" id="UP000309676">
    <property type="component" value="Unassembled WGS sequence"/>
</dbReference>
<dbReference type="AlphaFoldDB" id="A0A5R9GC98"/>
<keyword evidence="8" id="KW-0472">Membrane</keyword>
<keyword evidence="3" id="KW-1003">Cell membrane</keyword>
<evidence type="ECO:0000313" key="11">
    <source>
        <dbReference type="Proteomes" id="UP000309676"/>
    </source>
</evidence>
<dbReference type="InterPro" id="IPR050086">
    <property type="entry name" value="MetN_ABC_transporter-like"/>
</dbReference>
<keyword evidence="5 10" id="KW-0067">ATP-binding</keyword>
<dbReference type="SUPFAM" id="SSF55021">
    <property type="entry name" value="ACT-like"/>
    <property type="match status" value="1"/>
</dbReference>
<organism evidence="10 11">
    <name type="scientific">Paenibacillus antri</name>
    <dbReference type="NCBI Taxonomy" id="2582848"/>
    <lineage>
        <taxon>Bacteria</taxon>
        <taxon>Bacillati</taxon>
        <taxon>Bacillota</taxon>
        <taxon>Bacilli</taxon>
        <taxon>Bacillales</taxon>
        <taxon>Paenibacillaceae</taxon>
        <taxon>Paenibacillus</taxon>
    </lineage>
</organism>
<reference evidence="10 11" key="1">
    <citation type="submission" date="2019-05" db="EMBL/GenBank/DDBJ databases">
        <authorList>
            <person name="Narsing Rao M.P."/>
            <person name="Li W.J."/>
        </authorList>
    </citation>
    <scope>NUCLEOTIDE SEQUENCE [LARGE SCALE GENOMIC DNA]</scope>
    <source>
        <strain evidence="10 11">SYSU_K30003</strain>
    </source>
</reference>
<comment type="caution">
    <text evidence="10">The sequence shown here is derived from an EMBL/GenBank/DDBJ whole genome shotgun (WGS) entry which is preliminary data.</text>
</comment>
<dbReference type="OrthoDB" id="9802264at2"/>
<dbReference type="SMART" id="SM00930">
    <property type="entry name" value="NIL"/>
    <property type="match status" value="1"/>
</dbReference>
<evidence type="ECO:0000256" key="4">
    <source>
        <dbReference type="ARBA" id="ARBA00022741"/>
    </source>
</evidence>
<keyword evidence="7" id="KW-0029">Amino-acid transport</keyword>
<dbReference type="Gene3D" id="3.40.50.300">
    <property type="entry name" value="P-loop containing nucleotide triphosphate hydrolases"/>
    <property type="match status" value="1"/>
</dbReference>
<comment type="similarity">
    <text evidence="1">Belongs to the ABC transporter superfamily.</text>
</comment>
<dbReference type="InterPro" id="IPR045865">
    <property type="entry name" value="ACT-like_dom_sf"/>
</dbReference>
<dbReference type="PROSITE" id="PS00211">
    <property type="entry name" value="ABC_TRANSPORTER_1"/>
    <property type="match status" value="1"/>
</dbReference>
<evidence type="ECO:0000256" key="3">
    <source>
        <dbReference type="ARBA" id="ARBA00022475"/>
    </source>
</evidence>
<dbReference type="InterPro" id="IPR003439">
    <property type="entry name" value="ABC_transporter-like_ATP-bd"/>
</dbReference>
<dbReference type="PROSITE" id="PS50893">
    <property type="entry name" value="ABC_TRANSPORTER_2"/>
    <property type="match status" value="1"/>
</dbReference>
<evidence type="ECO:0000256" key="8">
    <source>
        <dbReference type="ARBA" id="ARBA00023136"/>
    </source>
</evidence>
<dbReference type="PANTHER" id="PTHR43166:SF30">
    <property type="entry name" value="METHIONINE IMPORT ATP-BINDING PROTEIN METN"/>
    <property type="match status" value="1"/>
</dbReference>
<name>A0A5R9GC98_9BACL</name>
<dbReference type="InterPro" id="IPR027417">
    <property type="entry name" value="P-loop_NTPase"/>
</dbReference>
<dbReference type="InterPro" id="IPR017871">
    <property type="entry name" value="ABC_transporter-like_CS"/>
</dbReference>
<evidence type="ECO:0000256" key="5">
    <source>
        <dbReference type="ARBA" id="ARBA00022840"/>
    </source>
</evidence>
<proteinExistence type="inferred from homology"/>
<dbReference type="Pfam" id="PF09383">
    <property type="entry name" value="NIL"/>
    <property type="match status" value="1"/>
</dbReference>
<dbReference type="PANTHER" id="PTHR43166">
    <property type="entry name" value="AMINO ACID IMPORT ATP-BINDING PROTEIN"/>
    <property type="match status" value="1"/>
</dbReference>
<feature type="domain" description="ABC transporter" evidence="9">
    <location>
        <begin position="2"/>
        <end position="241"/>
    </location>
</feature>
<evidence type="ECO:0000256" key="7">
    <source>
        <dbReference type="ARBA" id="ARBA00022970"/>
    </source>
</evidence>
<protein>
    <submittedName>
        <fullName evidence="10">ATP-binding cassette domain-containing protein</fullName>
    </submittedName>
</protein>
<dbReference type="InterPro" id="IPR003593">
    <property type="entry name" value="AAA+_ATPase"/>
</dbReference>
<dbReference type="InterPro" id="IPR018449">
    <property type="entry name" value="NIL_domain"/>
</dbReference>
<accession>A0A5R9GC98</accession>
<evidence type="ECO:0000256" key="1">
    <source>
        <dbReference type="ARBA" id="ARBA00005417"/>
    </source>
</evidence>
<evidence type="ECO:0000313" key="10">
    <source>
        <dbReference type="EMBL" id="TLS52709.1"/>
    </source>
</evidence>
<evidence type="ECO:0000259" key="9">
    <source>
        <dbReference type="PROSITE" id="PS50893"/>
    </source>
</evidence>
<dbReference type="FunFam" id="3.40.50.300:FF:000056">
    <property type="entry name" value="Cell division ATP-binding protein FtsE"/>
    <property type="match status" value="1"/>
</dbReference>
<keyword evidence="11" id="KW-1185">Reference proteome</keyword>
<dbReference type="RefSeq" id="WP_138193700.1">
    <property type="nucleotide sequence ID" value="NZ_VCIW01000004.1"/>
</dbReference>
<sequence length="334" mass="36466">MIEIRHVHKTFLVGAAPFEALRDIDLSVKRGEIFGIIGHSGAGKSTLLRCINGLEKPSAGTVAVQGIVLSDCAPKRLQVERRKIGMIFQHFHLLSSATVFENIAFPMRLAKAPKAAVEARVRDLASLVGLESHLAYYPAQLSGGQKQRVGIARALANDPLVLLCDEATSALDPQTTDSILQLLLEINEKLGLTIVLITHEMHVIRAICDRVAVIDGGRIVECGDVVDVFLRPQHPTTRQFVRQGNGDGELASFRSAAGTMLRITFQGEQTYEPLLFDTVRATGMSFSILQGSISRMKRIPYGQLIVELHGAEEAARRTVDSLRGRGLDVEVMPC</sequence>
<keyword evidence="2" id="KW-0813">Transport</keyword>
<dbReference type="GO" id="GO:0005886">
    <property type="term" value="C:plasma membrane"/>
    <property type="evidence" value="ECO:0007669"/>
    <property type="project" value="UniProtKB-ARBA"/>
</dbReference>
<dbReference type="Pfam" id="PF00005">
    <property type="entry name" value="ABC_tran"/>
    <property type="match status" value="1"/>
</dbReference>
<dbReference type="Gene3D" id="3.30.70.260">
    <property type="match status" value="1"/>
</dbReference>
<gene>
    <name evidence="10" type="ORF">FE782_08760</name>
</gene>
<dbReference type="SMART" id="SM00382">
    <property type="entry name" value="AAA"/>
    <property type="match status" value="1"/>
</dbReference>
<dbReference type="SUPFAM" id="SSF52540">
    <property type="entry name" value="P-loop containing nucleoside triphosphate hydrolases"/>
    <property type="match status" value="1"/>
</dbReference>
<dbReference type="GO" id="GO:0016887">
    <property type="term" value="F:ATP hydrolysis activity"/>
    <property type="evidence" value="ECO:0007669"/>
    <property type="project" value="InterPro"/>
</dbReference>
<evidence type="ECO:0000256" key="6">
    <source>
        <dbReference type="ARBA" id="ARBA00022967"/>
    </source>
</evidence>
<keyword evidence="4" id="KW-0547">Nucleotide-binding</keyword>
<keyword evidence="6" id="KW-1278">Translocase</keyword>
<dbReference type="GO" id="GO:0005524">
    <property type="term" value="F:ATP binding"/>
    <property type="evidence" value="ECO:0007669"/>
    <property type="project" value="UniProtKB-KW"/>
</dbReference>
<evidence type="ECO:0000256" key="2">
    <source>
        <dbReference type="ARBA" id="ARBA00022448"/>
    </source>
</evidence>
<dbReference type="CDD" id="cd03258">
    <property type="entry name" value="ABC_MetN_methionine_transporter"/>
    <property type="match status" value="1"/>
</dbReference>